<feature type="transmembrane region" description="Helical" evidence="1">
    <location>
        <begin position="78"/>
        <end position="98"/>
    </location>
</feature>
<keyword evidence="1" id="KW-1133">Transmembrane helix</keyword>
<organism evidence="2 3">
    <name type="scientific">Bacteroides fragilis</name>
    <dbReference type="NCBI Taxonomy" id="817"/>
    <lineage>
        <taxon>Bacteria</taxon>
        <taxon>Pseudomonadati</taxon>
        <taxon>Bacteroidota</taxon>
        <taxon>Bacteroidia</taxon>
        <taxon>Bacteroidales</taxon>
        <taxon>Bacteroidaceae</taxon>
        <taxon>Bacteroides</taxon>
    </lineage>
</organism>
<feature type="transmembrane region" description="Helical" evidence="1">
    <location>
        <begin position="190"/>
        <end position="210"/>
    </location>
</feature>
<feature type="transmembrane region" description="Helical" evidence="1">
    <location>
        <begin position="155"/>
        <end position="178"/>
    </location>
</feature>
<feature type="transmembrane region" description="Helical" evidence="1">
    <location>
        <begin position="25"/>
        <end position="44"/>
    </location>
</feature>
<keyword evidence="1" id="KW-0812">Transmembrane</keyword>
<protein>
    <submittedName>
        <fullName evidence="2">EpsG family protein</fullName>
    </submittedName>
</protein>
<accession>A0A9Q4NUM2</accession>
<feature type="transmembrane region" description="Helical" evidence="1">
    <location>
        <begin position="260"/>
        <end position="278"/>
    </location>
</feature>
<proteinExistence type="predicted"/>
<feature type="transmembrane region" description="Helical" evidence="1">
    <location>
        <begin position="130"/>
        <end position="149"/>
    </location>
</feature>
<name>A0A9Q4NUM2_BACFG</name>
<evidence type="ECO:0000313" key="2">
    <source>
        <dbReference type="EMBL" id="MCZ2570018.1"/>
    </source>
</evidence>
<evidence type="ECO:0000256" key="1">
    <source>
        <dbReference type="SAM" id="Phobius"/>
    </source>
</evidence>
<feature type="transmembrane region" description="Helical" evidence="1">
    <location>
        <begin position="104"/>
        <end position="123"/>
    </location>
</feature>
<dbReference type="Proteomes" id="UP001078742">
    <property type="component" value="Unassembled WGS sequence"/>
</dbReference>
<dbReference type="Pfam" id="PF14897">
    <property type="entry name" value="EpsG"/>
    <property type="match status" value="1"/>
</dbReference>
<dbReference type="InterPro" id="IPR049458">
    <property type="entry name" value="EpsG-like"/>
</dbReference>
<dbReference type="EMBL" id="JAPUAV010000001">
    <property type="protein sequence ID" value="MCZ2570018.1"/>
    <property type="molecule type" value="Genomic_DNA"/>
</dbReference>
<evidence type="ECO:0000313" key="3">
    <source>
        <dbReference type="Proteomes" id="UP001078742"/>
    </source>
</evidence>
<feature type="transmembrane region" description="Helical" evidence="1">
    <location>
        <begin position="230"/>
        <end position="248"/>
    </location>
</feature>
<gene>
    <name evidence="2" type="ORF">O1420_01265</name>
</gene>
<sequence length="346" mass="40952">MYAIFFVGFVTVALAYQAKFFKYHICLLFSFVVLGTFLAVRYDFGNDYMPYMLMHKELQNMSIFNSHYEFGWIILNKFVYNFYLLVAVLSIFNCYVYFRFINRYVPLQFWWLAVFIYVFNTNFMLIQASAMRQTVAILVFIYSIKYIINRNFGKYFIACLIASAFHSSAILLLPVYWIGSLGLKSKFRKVIIVCAFISLYISGHYLLPVLRDISFLIFNGRYDHFFRKKSESFLLNACVYTIVLILLLSLDRKLPKYIKIFNRISILALFFFPISSIFPMAARVGYYFFPATLVTYPYIAKSFEVKLYGKIFVVCLISIIIIRFFSIVTSDIWRDHFIVYKTIFNI</sequence>
<dbReference type="AlphaFoldDB" id="A0A9Q4NUM2"/>
<keyword evidence="1" id="KW-0472">Membrane</keyword>
<dbReference type="RefSeq" id="WP_269103924.1">
    <property type="nucleotide sequence ID" value="NZ_JAPUAV010000001.1"/>
</dbReference>
<reference evidence="2" key="1">
    <citation type="submission" date="2022-12" db="EMBL/GenBank/DDBJ databases">
        <title>Development of a Multilocus Sequence Typing Scheme for Bacteroides fragilis Based on Whole Genome Sequencing Data and Clinical Application.</title>
        <authorList>
            <person name="Nielsen F.D."/>
            <person name="Justesen U.S."/>
        </authorList>
    </citation>
    <scope>NUCLEOTIDE SEQUENCE</scope>
    <source>
        <strain evidence="2">BF_BC_VIB_DK_2012_57</strain>
    </source>
</reference>
<feature type="transmembrane region" description="Helical" evidence="1">
    <location>
        <begin position="307"/>
        <end position="328"/>
    </location>
</feature>
<comment type="caution">
    <text evidence="2">The sequence shown here is derived from an EMBL/GenBank/DDBJ whole genome shotgun (WGS) entry which is preliminary data.</text>
</comment>